<keyword evidence="1" id="KW-1277">Toxin-antitoxin system</keyword>
<reference evidence="2 3" key="1">
    <citation type="submission" date="2023-12" db="EMBL/GenBank/DDBJ databases">
        <title>Baltic Sea Cyanobacteria.</title>
        <authorList>
            <person name="Delbaje E."/>
            <person name="Fewer D.P."/>
            <person name="Shishido T.K."/>
        </authorList>
    </citation>
    <scope>NUCLEOTIDE SEQUENCE [LARGE SCALE GENOMIC DNA]</scope>
    <source>
        <strain evidence="2 3">CCNP 1315</strain>
    </source>
</reference>
<gene>
    <name evidence="2" type="ORF">VB854_10435</name>
</gene>
<dbReference type="InterPro" id="IPR035093">
    <property type="entry name" value="RelE/ParE_toxin_dom_sf"/>
</dbReference>
<accession>A0ABU5TWS4</accession>
<protein>
    <submittedName>
        <fullName evidence="2">Type II toxin-antitoxin system RelE/ParE family toxin</fullName>
    </submittedName>
</protein>
<evidence type="ECO:0000313" key="2">
    <source>
        <dbReference type="EMBL" id="MEA5519367.1"/>
    </source>
</evidence>
<sequence length="99" mass="11616">MYQIQLSASAHNQGKKLPGVIRQRIKNIIDALAQDPRPYNSIQLDFETEDSWEPRRIRVDSWRIIYAIDDEFQQIVILAIRKRPPYDYSDLSDLLTDLG</sequence>
<proteinExistence type="predicted"/>
<dbReference type="InterPro" id="IPR007712">
    <property type="entry name" value="RelE/ParE_toxin"/>
</dbReference>
<dbReference type="SUPFAM" id="SSF143011">
    <property type="entry name" value="RelE-like"/>
    <property type="match status" value="1"/>
</dbReference>
<dbReference type="Proteomes" id="UP001301728">
    <property type="component" value="Unassembled WGS sequence"/>
</dbReference>
<comment type="caution">
    <text evidence="2">The sequence shown here is derived from an EMBL/GenBank/DDBJ whole genome shotgun (WGS) entry which is preliminary data.</text>
</comment>
<keyword evidence="3" id="KW-1185">Reference proteome</keyword>
<organism evidence="2 3">
    <name type="scientific">Limnoraphis robusta CCNP1315</name>
    <dbReference type="NCBI Taxonomy" id="3110306"/>
    <lineage>
        <taxon>Bacteria</taxon>
        <taxon>Bacillati</taxon>
        <taxon>Cyanobacteriota</taxon>
        <taxon>Cyanophyceae</taxon>
        <taxon>Oscillatoriophycideae</taxon>
        <taxon>Oscillatoriales</taxon>
        <taxon>Sirenicapillariaceae</taxon>
        <taxon>Limnoraphis</taxon>
    </lineage>
</organism>
<dbReference type="Pfam" id="PF05016">
    <property type="entry name" value="ParE_toxin"/>
    <property type="match status" value="1"/>
</dbReference>
<evidence type="ECO:0000313" key="3">
    <source>
        <dbReference type="Proteomes" id="UP001301728"/>
    </source>
</evidence>
<dbReference type="EMBL" id="JAYGHT010000028">
    <property type="protein sequence ID" value="MEA5519367.1"/>
    <property type="molecule type" value="Genomic_DNA"/>
</dbReference>
<name>A0ABU5TWS4_9CYAN</name>
<dbReference type="RefSeq" id="WP_323223265.1">
    <property type="nucleotide sequence ID" value="NZ_JAYGHT010000028.1"/>
</dbReference>
<evidence type="ECO:0000256" key="1">
    <source>
        <dbReference type="ARBA" id="ARBA00022649"/>
    </source>
</evidence>
<dbReference type="Gene3D" id="3.30.2310.20">
    <property type="entry name" value="RelE-like"/>
    <property type="match status" value="1"/>
</dbReference>